<feature type="region of interest" description="Disordered" evidence="4">
    <location>
        <begin position="449"/>
        <end position="495"/>
    </location>
</feature>
<feature type="region of interest" description="Disordered" evidence="4">
    <location>
        <begin position="392"/>
        <end position="415"/>
    </location>
</feature>
<evidence type="ECO:0000313" key="6">
    <source>
        <dbReference type="Proteomes" id="UP000613740"/>
    </source>
</evidence>
<dbReference type="GO" id="GO:0005524">
    <property type="term" value="F:ATP binding"/>
    <property type="evidence" value="ECO:0007669"/>
    <property type="project" value="UniProtKB-KW"/>
</dbReference>
<feature type="compositionally biased region" description="Low complexity" evidence="4">
    <location>
        <begin position="464"/>
        <end position="481"/>
    </location>
</feature>
<evidence type="ECO:0000256" key="2">
    <source>
        <dbReference type="ARBA" id="ARBA00022741"/>
    </source>
</evidence>
<feature type="compositionally biased region" description="Polar residues" evidence="4">
    <location>
        <begin position="698"/>
        <end position="708"/>
    </location>
</feature>
<feature type="region of interest" description="Disordered" evidence="4">
    <location>
        <begin position="168"/>
        <end position="203"/>
    </location>
</feature>
<comment type="caution">
    <text evidence="5">The sequence shown here is derived from an EMBL/GenBank/DDBJ whole genome shotgun (WGS) entry which is preliminary data.</text>
</comment>
<reference evidence="5" key="1">
    <citation type="journal article" date="2020" name="bioRxiv">
        <title>Comparative genomics of Chlamydomonas.</title>
        <authorList>
            <person name="Craig R.J."/>
            <person name="Hasan A.R."/>
            <person name="Ness R.W."/>
            <person name="Keightley P.D."/>
        </authorList>
    </citation>
    <scope>NUCLEOTIDE SEQUENCE</scope>
    <source>
        <strain evidence="5">CCAP 11/173</strain>
    </source>
</reference>
<feature type="region of interest" description="Disordered" evidence="4">
    <location>
        <begin position="617"/>
        <end position="674"/>
    </location>
</feature>
<feature type="region of interest" description="Disordered" evidence="4">
    <location>
        <begin position="686"/>
        <end position="720"/>
    </location>
</feature>
<comment type="similarity">
    <text evidence="1">Belongs to the AFG1 ATPase family.</text>
</comment>
<name>A0A836B860_9CHLO</name>
<dbReference type="SUPFAM" id="SSF52540">
    <property type="entry name" value="P-loop containing nucleoside triphosphate hydrolases"/>
    <property type="match status" value="1"/>
</dbReference>
<dbReference type="GO" id="GO:0016887">
    <property type="term" value="F:ATP hydrolysis activity"/>
    <property type="evidence" value="ECO:0007669"/>
    <property type="project" value="InterPro"/>
</dbReference>
<feature type="compositionally biased region" description="Low complexity" evidence="4">
    <location>
        <begin position="399"/>
        <end position="414"/>
    </location>
</feature>
<evidence type="ECO:0000256" key="1">
    <source>
        <dbReference type="ARBA" id="ARBA00010322"/>
    </source>
</evidence>
<dbReference type="OrthoDB" id="548867at2759"/>
<dbReference type="EMBL" id="JAEHOD010000011">
    <property type="protein sequence ID" value="KAG2450323.1"/>
    <property type="molecule type" value="Genomic_DNA"/>
</dbReference>
<evidence type="ECO:0008006" key="7">
    <source>
        <dbReference type="Google" id="ProtNLM"/>
    </source>
</evidence>
<dbReference type="PANTHER" id="PTHR12169">
    <property type="entry name" value="ATPASE N2B"/>
    <property type="match status" value="1"/>
</dbReference>
<accession>A0A836B860</accession>
<protein>
    <recommendedName>
        <fullName evidence="7">AAA+ ATPase domain-containing protein</fullName>
    </recommendedName>
</protein>
<proteinExistence type="inferred from homology"/>
<organism evidence="5 6">
    <name type="scientific">Chlamydomonas schloesseri</name>
    <dbReference type="NCBI Taxonomy" id="2026947"/>
    <lineage>
        <taxon>Eukaryota</taxon>
        <taxon>Viridiplantae</taxon>
        <taxon>Chlorophyta</taxon>
        <taxon>core chlorophytes</taxon>
        <taxon>Chlorophyceae</taxon>
        <taxon>CS clade</taxon>
        <taxon>Chlamydomonadales</taxon>
        <taxon>Chlamydomonadaceae</taxon>
        <taxon>Chlamydomonas</taxon>
    </lineage>
</organism>
<sequence length="758" mass="76967">MSRLLRPRGLLLCAHQSLSSQNFGSLAAAARRAQQEAVRTGSDAAGVLDAYQRLLDAGTLWPDASQRAAAKALQLLQDAVLRREAALVSGDFHLGAGGPLSQRPETEPPAVGAGAAGGALQQPATAAASAGASAGASLGPLGVYLWGPVGSGKTALMDLFHRTTRARLQQLQQQQAQQPGLRTEVGGGGRGGEEGAGPGPGTARDARRVHFHEFMQGVHGRLHQLQLARPKVVARSRQGLLVYRYAEPEEDPLVTVAREVAGGSAVLCLDELHVTDVADAMILARLFGCLLDGAGAAGGPMGSGGAGGQAAVGGGGSSGGGSDRGGCALVFTSNRRPSDLYRGGLSRQYFVPFVQLVDSRLAVANVAADVDYRRATAAAAAAATGLPAGAGTGTGGNGSSQAAAPSAEQQAQQSDEPIVVGSLPLGDWSVGPGAADALRSAWQRRLEAAGKRGANGGGASRTIRGASEGGISSSSSSSASDSARRGEMDDDTGNSSIAEVPLAYGRWLKVPNTCGSAAFFSFEQLCGAAGLKAGMDDGGALAAPDFLALCRHFNELYITDVPQLGLAQRDEARRLVTLLDVAYDMRCRLLVSAAVPPDELFAPLLAEAKRLGVNPRLGLGSASSQHRSAPASNKHPAAHHSRAPPTPAAAAAATVASNAPVTNDDASSEQGSVPAASITAALHSSGSLTGGLPPRGGITNTVNPSEFTGSSASSGGGGAAPVRPGDLVVPKAVWAEEVLMYHRAVSRLTEMCRLVDTR</sequence>
<dbReference type="InterPro" id="IPR005654">
    <property type="entry name" value="ATPase_AFG1-like"/>
</dbReference>
<gene>
    <name evidence="5" type="ORF">HYH02_004828</name>
</gene>
<feature type="compositionally biased region" description="Low complexity" evidence="4">
    <location>
        <begin position="168"/>
        <end position="184"/>
    </location>
</feature>
<feature type="compositionally biased region" description="Gly residues" evidence="4">
    <location>
        <begin position="185"/>
        <end position="200"/>
    </location>
</feature>
<feature type="compositionally biased region" description="Polar residues" evidence="4">
    <location>
        <begin position="621"/>
        <end position="631"/>
    </location>
</feature>
<dbReference type="Pfam" id="PF03969">
    <property type="entry name" value="AFG1_ATPase"/>
    <property type="match status" value="3"/>
</dbReference>
<keyword evidence="2" id="KW-0547">Nucleotide-binding</keyword>
<evidence type="ECO:0000313" key="5">
    <source>
        <dbReference type="EMBL" id="KAG2450323.1"/>
    </source>
</evidence>
<dbReference type="AlphaFoldDB" id="A0A836B860"/>
<dbReference type="InterPro" id="IPR027417">
    <property type="entry name" value="P-loop_NTPase"/>
</dbReference>
<evidence type="ECO:0000256" key="3">
    <source>
        <dbReference type="ARBA" id="ARBA00022840"/>
    </source>
</evidence>
<keyword evidence="6" id="KW-1185">Reference proteome</keyword>
<feature type="compositionally biased region" description="Low complexity" evidence="4">
    <location>
        <begin position="648"/>
        <end position="663"/>
    </location>
</feature>
<evidence type="ECO:0000256" key="4">
    <source>
        <dbReference type="SAM" id="MobiDB-lite"/>
    </source>
</evidence>
<feature type="compositionally biased region" description="Low complexity" evidence="4">
    <location>
        <begin position="108"/>
        <end position="117"/>
    </location>
</feature>
<dbReference type="Proteomes" id="UP000613740">
    <property type="component" value="Unassembled WGS sequence"/>
</dbReference>
<dbReference type="GO" id="GO:0005739">
    <property type="term" value="C:mitochondrion"/>
    <property type="evidence" value="ECO:0007669"/>
    <property type="project" value="TreeGrafter"/>
</dbReference>
<dbReference type="PANTHER" id="PTHR12169:SF29">
    <property type="entry name" value="AFG1-LIKE ATPASE FAMILY PROTEIN"/>
    <property type="match status" value="1"/>
</dbReference>
<feature type="region of interest" description="Disordered" evidence="4">
    <location>
        <begin position="96"/>
        <end position="117"/>
    </location>
</feature>
<dbReference type="Gene3D" id="3.40.50.300">
    <property type="entry name" value="P-loop containing nucleotide triphosphate hydrolases"/>
    <property type="match status" value="1"/>
</dbReference>
<keyword evidence="3" id="KW-0067">ATP-binding</keyword>